<proteinExistence type="predicted"/>
<organism evidence="1 2">
    <name type="scientific">Actinomadura fulvescens</name>
    <dbReference type="NCBI Taxonomy" id="46160"/>
    <lineage>
        <taxon>Bacteria</taxon>
        <taxon>Bacillati</taxon>
        <taxon>Actinomycetota</taxon>
        <taxon>Actinomycetes</taxon>
        <taxon>Streptosporangiales</taxon>
        <taxon>Thermomonosporaceae</taxon>
        <taxon>Actinomadura</taxon>
    </lineage>
</organism>
<dbReference type="EMBL" id="BAAATD010000005">
    <property type="protein sequence ID" value="GAA2602452.1"/>
    <property type="molecule type" value="Genomic_DNA"/>
</dbReference>
<evidence type="ECO:0000313" key="2">
    <source>
        <dbReference type="Proteomes" id="UP001501509"/>
    </source>
</evidence>
<name>A0ABP6C4R2_9ACTN</name>
<gene>
    <name evidence="1" type="ORF">GCM10010411_40340</name>
</gene>
<comment type="caution">
    <text evidence="1">The sequence shown here is derived from an EMBL/GenBank/DDBJ whole genome shotgun (WGS) entry which is preliminary data.</text>
</comment>
<dbReference type="Proteomes" id="UP001501509">
    <property type="component" value="Unassembled WGS sequence"/>
</dbReference>
<reference evidence="2" key="1">
    <citation type="journal article" date="2019" name="Int. J. Syst. Evol. Microbiol.">
        <title>The Global Catalogue of Microorganisms (GCM) 10K type strain sequencing project: providing services to taxonomists for standard genome sequencing and annotation.</title>
        <authorList>
            <consortium name="The Broad Institute Genomics Platform"/>
            <consortium name="The Broad Institute Genome Sequencing Center for Infectious Disease"/>
            <person name="Wu L."/>
            <person name="Ma J."/>
        </authorList>
    </citation>
    <scope>NUCLEOTIDE SEQUENCE [LARGE SCALE GENOMIC DNA]</scope>
    <source>
        <strain evidence="2">JCM 6833</strain>
    </source>
</reference>
<evidence type="ECO:0000313" key="1">
    <source>
        <dbReference type="EMBL" id="GAA2602452.1"/>
    </source>
</evidence>
<keyword evidence="2" id="KW-1185">Reference proteome</keyword>
<sequence>MEDDMAVLSYAVLGARLHALLRLAIDAFDSYLYLAPALEEDVPGPLLARALQVARERAERRDRRLARFEDLARALALTPVPDRIRTLDTALISALDTVHATDIPLVEAPEAPEAFTARPRRPAMRRRKIIDVPSPGVPTTVEDEYERMLSLSQQIYRLAEESYEKIDFAQVNALGREASRELDRALDVLDDLPVLETPLAEARERAALVESELAALRELAAGLADAVAHVRVADQMLVRGDDVYDVVFGTALENALAAALEALRIGDPEGSRDWDAFAAAFHRSLGEAADAAPSAGAPVDLVDVPGTIHALAPSMERRVQPWFLKVGDRLANALVRNDESAATITLAALCLAVEAAPHSPEAAAKLRGLAPGRPVAGRAKGGH</sequence>
<protein>
    <submittedName>
        <fullName evidence="1">Uncharacterized protein</fullName>
    </submittedName>
</protein>
<dbReference type="RefSeq" id="WP_344542989.1">
    <property type="nucleotide sequence ID" value="NZ_BAAATD010000005.1"/>
</dbReference>
<accession>A0ABP6C4R2</accession>